<dbReference type="InterPro" id="IPR050582">
    <property type="entry name" value="HAD-like_SerB"/>
</dbReference>
<comment type="cofactor">
    <cofactor evidence="1">
        <name>Mg(2+)</name>
        <dbReference type="ChEBI" id="CHEBI:18420"/>
    </cofactor>
</comment>
<reference evidence="12 13" key="1">
    <citation type="journal article" date="2017" name="BMC Genomics">
        <title>Genomic analysis of methanogenic archaea reveals a shift towards energy conservation.</title>
        <authorList>
            <person name="Gilmore S.P."/>
            <person name="Henske J.K."/>
            <person name="Sexton J.A."/>
            <person name="Solomon K.V."/>
            <person name="Seppala S."/>
            <person name="Yoo J.I."/>
            <person name="Huyett L.M."/>
            <person name="Pressman A."/>
            <person name="Cogan J.Z."/>
            <person name="Kivenson V."/>
            <person name="Peng X."/>
            <person name="Tan Y."/>
            <person name="Valentine D.L."/>
            <person name="O'Malley M.A."/>
        </authorList>
    </citation>
    <scope>NUCLEOTIDE SEQUENCE [LARGE SCALE GENOMIC DNA]</scope>
    <source>
        <strain evidence="12 13">MC-15</strain>
    </source>
</reference>
<keyword evidence="6" id="KW-0479">Metal-binding</keyword>
<dbReference type="SFLD" id="SFLDG01136">
    <property type="entry name" value="C1.6:_Phosphoserine_Phosphatas"/>
    <property type="match status" value="1"/>
</dbReference>
<dbReference type="NCBIfam" id="TIGR00338">
    <property type="entry name" value="serB"/>
    <property type="match status" value="1"/>
</dbReference>
<evidence type="ECO:0000256" key="8">
    <source>
        <dbReference type="ARBA" id="ARBA00022842"/>
    </source>
</evidence>
<dbReference type="EMBL" id="LMVP01000047">
    <property type="protein sequence ID" value="PAV13873.1"/>
    <property type="molecule type" value="Genomic_DNA"/>
</dbReference>
<protein>
    <recommendedName>
        <fullName evidence="4">phosphoserine phosphatase</fullName>
        <ecNumber evidence="4">3.1.3.3</ecNumber>
    </recommendedName>
    <alternativeName>
        <fullName evidence="10">O-phosphoserine phosphohydrolase</fullName>
    </alternativeName>
</protein>
<dbReference type="InterPro" id="IPR004469">
    <property type="entry name" value="PSP"/>
</dbReference>
<evidence type="ECO:0000313" key="12">
    <source>
        <dbReference type="EMBL" id="PAV13873.1"/>
    </source>
</evidence>
<keyword evidence="8" id="KW-0460">Magnesium</keyword>
<dbReference type="FunFam" id="3.40.50.1000:FF:000236">
    <property type="entry name" value="Phosphoserine phosphatase"/>
    <property type="match status" value="1"/>
</dbReference>
<dbReference type="Gene3D" id="3.40.50.1000">
    <property type="entry name" value="HAD superfamily/HAD-like"/>
    <property type="match status" value="1"/>
</dbReference>
<dbReference type="Proteomes" id="UP000218164">
    <property type="component" value="Unassembled WGS sequence"/>
</dbReference>
<evidence type="ECO:0000256" key="4">
    <source>
        <dbReference type="ARBA" id="ARBA00012640"/>
    </source>
</evidence>
<dbReference type="AlphaFoldDB" id="A0A2A2HX83"/>
<dbReference type="SFLD" id="SFLDF00029">
    <property type="entry name" value="phosphoserine_phosphatase"/>
    <property type="match status" value="1"/>
</dbReference>
<name>A0A2A2HX83_9EURY</name>
<proteinExistence type="inferred from homology"/>
<evidence type="ECO:0000256" key="3">
    <source>
        <dbReference type="ARBA" id="ARBA00009184"/>
    </source>
</evidence>
<dbReference type="GO" id="GO:0036424">
    <property type="term" value="F:L-phosphoserine phosphatase activity"/>
    <property type="evidence" value="ECO:0007669"/>
    <property type="project" value="InterPro"/>
</dbReference>
<comment type="pathway">
    <text evidence="2">Amino-acid biosynthesis; L-serine biosynthesis; L-serine from 3-phospho-D-glycerate: step 3/3.</text>
</comment>
<dbReference type="InterPro" id="IPR036412">
    <property type="entry name" value="HAD-like_sf"/>
</dbReference>
<accession>A0A2A2HX83</accession>
<dbReference type="GO" id="GO:0006564">
    <property type="term" value="P:L-serine biosynthetic process"/>
    <property type="evidence" value="ECO:0007669"/>
    <property type="project" value="UniProtKB-KW"/>
</dbReference>
<evidence type="ECO:0000256" key="10">
    <source>
        <dbReference type="ARBA" id="ARBA00031693"/>
    </source>
</evidence>
<keyword evidence="5" id="KW-0028">Amino-acid biosynthesis</keyword>
<evidence type="ECO:0000256" key="5">
    <source>
        <dbReference type="ARBA" id="ARBA00022605"/>
    </source>
</evidence>
<dbReference type="UniPathway" id="UPA00135">
    <property type="reaction ID" value="UER00198"/>
</dbReference>
<comment type="caution">
    <text evidence="12">The sequence shown here is derived from an EMBL/GenBank/DDBJ whole genome shotgun (WGS) entry which is preliminary data.</text>
</comment>
<dbReference type="PANTHER" id="PTHR43344">
    <property type="entry name" value="PHOSPHOSERINE PHOSPHATASE"/>
    <property type="match status" value="1"/>
</dbReference>
<gene>
    <name evidence="12" type="ORF">ASJ81_15980</name>
</gene>
<evidence type="ECO:0000313" key="13">
    <source>
        <dbReference type="Proteomes" id="UP000218164"/>
    </source>
</evidence>
<feature type="active site" description="Nucleophile" evidence="11">
    <location>
        <position position="17"/>
    </location>
</feature>
<evidence type="ECO:0000256" key="11">
    <source>
        <dbReference type="PIRSR" id="PIRSR604469-1"/>
    </source>
</evidence>
<evidence type="ECO:0000256" key="1">
    <source>
        <dbReference type="ARBA" id="ARBA00001946"/>
    </source>
</evidence>
<dbReference type="SFLD" id="SFLDG01137">
    <property type="entry name" value="C1.6.1:_Phosphoserine_Phosphat"/>
    <property type="match status" value="1"/>
</dbReference>
<dbReference type="SUPFAM" id="SSF56784">
    <property type="entry name" value="HAD-like"/>
    <property type="match status" value="1"/>
</dbReference>
<feature type="active site" description="Proton donor" evidence="11">
    <location>
        <position position="19"/>
    </location>
</feature>
<organism evidence="12 13">
    <name type="scientific">Methanosarcina spelaei</name>
    <dbReference type="NCBI Taxonomy" id="1036679"/>
    <lineage>
        <taxon>Archaea</taxon>
        <taxon>Methanobacteriati</taxon>
        <taxon>Methanobacteriota</taxon>
        <taxon>Stenosarchaea group</taxon>
        <taxon>Methanomicrobia</taxon>
        <taxon>Methanosarcinales</taxon>
        <taxon>Methanosarcinaceae</taxon>
        <taxon>Methanosarcina</taxon>
    </lineage>
</organism>
<keyword evidence="7" id="KW-0378">Hydrolase</keyword>
<dbReference type="PANTHER" id="PTHR43344:SF2">
    <property type="entry name" value="PHOSPHOSERINE PHOSPHATASE"/>
    <property type="match status" value="1"/>
</dbReference>
<comment type="similarity">
    <text evidence="3">Belongs to the HAD-like hydrolase superfamily. SerB family.</text>
</comment>
<dbReference type="InterPro" id="IPR023214">
    <property type="entry name" value="HAD_sf"/>
</dbReference>
<dbReference type="SFLD" id="SFLDG01129">
    <property type="entry name" value="C1.5:_HAD__Beta-PGM__Phosphata"/>
    <property type="match status" value="1"/>
</dbReference>
<dbReference type="NCBIfam" id="TIGR01488">
    <property type="entry name" value="HAD-SF-IB"/>
    <property type="match status" value="1"/>
</dbReference>
<dbReference type="GO" id="GO:0000287">
    <property type="term" value="F:magnesium ion binding"/>
    <property type="evidence" value="ECO:0007669"/>
    <property type="project" value="TreeGrafter"/>
</dbReference>
<keyword evidence="13" id="KW-1185">Reference proteome</keyword>
<dbReference type="SFLD" id="SFLDS00003">
    <property type="entry name" value="Haloacid_Dehalogenase"/>
    <property type="match status" value="1"/>
</dbReference>
<evidence type="ECO:0000256" key="9">
    <source>
        <dbReference type="ARBA" id="ARBA00023299"/>
    </source>
</evidence>
<keyword evidence="9" id="KW-0718">Serine biosynthesis</keyword>
<dbReference type="EC" id="3.1.3.3" evidence="4"/>
<evidence type="ECO:0000256" key="2">
    <source>
        <dbReference type="ARBA" id="ARBA00005135"/>
    </source>
</evidence>
<dbReference type="GO" id="GO:0005737">
    <property type="term" value="C:cytoplasm"/>
    <property type="evidence" value="ECO:0007669"/>
    <property type="project" value="TreeGrafter"/>
</dbReference>
<sequence>MNCPMHNFTGNKMIVFDMDSTLIDAETIDELARAAGVVSKVEEITKKAMYGDFDFEQALIERVRLLKGLPLETALDAVNQIDLMPGAADLILYVKSRGYKTAMISGGFTISADTIGKALGIDFIVSNELLVEDGCLTGKVVGPITQSDSKAKVFEELTRLNGVRPEQCVVVGDGANDACVFERAGFAIAFNPKPILREYADVVITKKDLRAVIPVLESLSYQCCNQAQHVDIEQ</sequence>
<dbReference type="Pfam" id="PF12710">
    <property type="entry name" value="HAD"/>
    <property type="match status" value="1"/>
</dbReference>
<evidence type="ECO:0000256" key="6">
    <source>
        <dbReference type="ARBA" id="ARBA00022723"/>
    </source>
</evidence>
<evidence type="ECO:0000256" key="7">
    <source>
        <dbReference type="ARBA" id="ARBA00022801"/>
    </source>
</evidence>